<evidence type="ECO:0000313" key="2">
    <source>
        <dbReference type="EMBL" id="KAK0644607.1"/>
    </source>
</evidence>
<name>A0AA39Y4B8_9PEZI</name>
<feature type="region of interest" description="Disordered" evidence="1">
    <location>
        <begin position="71"/>
        <end position="112"/>
    </location>
</feature>
<feature type="compositionally biased region" description="Basic and acidic residues" evidence="1">
    <location>
        <begin position="265"/>
        <end position="275"/>
    </location>
</feature>
<organism evidence="2 3">
    <name type="scientific">Cercophora newfieldiana</name>
    <dbReference type="NCBI Taxonomy" id="92897"/>
    <lineage>
        <taxon>Eukaryota</taxon>
        <taxon>Fungi</taxon>
        <taxon>Dikarya</taxon>
        <taxon>Ascomycota</taxon>
        <taxon>Pezizomycotina</taxon>
        <taxon>Sordariomycetes</taxon>
        <taxon>Sordariomycetidae</taxon>
        <taxon>Sordariales</taxon>
        <taxon>Lasiosphaeriaceae</taxon>
        <taxon>Cercophora</taxon>
    </lineage>
</organism>
<dbReference type="AlphaFoldDB" id="A0AA39Y4B8"/>
<feature type="region of interest" description="Disordered" evidence="1">
    <location>
        <begin position="265"/>
        <end position="286"/>
    </location>
</feature>
<protein>
    <submittedName>
        <fullName evidence="2">Uncharacterized protein</fullName>
    </submittedName>
</protein>
<evidence type="ECO:0000313" key="3">
    <source>
        <dbReference type="Proteomes" id="UP001174936"/>
    </source>
</evidence>
<accession>A0AA39Y4B8</accession>
<dbReference type="EMBL" id="JAULSV010000005">
    <property type="protein sequence ID" value="KAK0644607.1"/>
    <property type="molecule type" value="Genomic_DNA"/>
</dbReference>
<comment type="caution">
    <text evidence="2">The sequence shown here is derived from an EMBL/GenBank/DDBJ whole genome shotgun (WGS) entry which is preliminary data.</text>
</comment>
<sequence length="319" mass="35234">MAGFMSWFWDMVDGWFSFFPSSIDSEQEEKHEAQAEGWNYERPKFRLCLETDDEGFTTKAWAILAREDDTPSLRGNSGFRENGDDHSNHNNLVLPEPNPQQPDRHPPPPPKIQAHLRTLAIRTATLINTFSPGNPAVQVQEEDVQWEEESDDNIGQLLPFTDDTSIGDPIWWALADGRVLGYFGTVHARAVAQLCYACDPGVLEGILDDYFGAIGEKVSAMVGAGHAQRASEAGEPYHQIPLPTGRRGAGVGRCIPGSCAPVSRLERGGEGHGRSGDPSLFGLPRESRPVVGPDADAWRLEDENDLVWELKAKTLLDMM</sequence>
<evidence type="ECO:0000256" key="1">
    <source>
        <dbReference type="SAM" id="MobiDB-lite"/>
    </source>
</evidence>
<keyword evidence="3" id="KW-1185">Reference proteome</keyword>
<proteinExistence type="predicted"/>
<dbReference type="Proteomes" id="UP001174936">
    <property type="component" value="Unassembled WGS sequence"/>
</dbReference>
<reference evidence="2" key="1">
    <citation type="submission" date="2023-06" db="EMBL/GenBank/DDBJ databases">
        <title>Genome-scale phylogeny and comparative genomics of the fungal order Sordariales.</title>
        <authorList>
            <consortium name="Lawrence Berkeley National Laboratory"/>
            <person name="Hensen N."/>
            <person name="Bonometti L."/>
            <person name="Westerberg I."/>
            <person name="Brannstrom I.O."/>
            <person name="Guillou S."/>
            <person name="Cros-Aarteil S."/>
            <person name="Calhoun S."/>
            <person name="Haridas S."/>
            <person name="Kuo A."/>
            <person name="Mondo S."/>
            <person name="Pangilinan J."/>
            <person name="Riley R."/>
            <person name="Labutti K."/>
            <person name="Andreopoulos B."/>
            <person name="Lipzen A."/>
            <person name="Chen C."/>
            <person name="Yanf M."/>
            <person name="Daum C."/>
            <person name="Ng V."/>
            <person name="Clum A."/>
            <person name="Steindorff A."/>
            <person name="Ohm R."/>
            <person name="Martin F."/>
            <person name="Silar P."/>
            <person name="Natvig D."/>
            <person name="Lalanne C."/>
            <person name="Gautier V."/>
            <person name="Ament-Velasquez S.L."/>
            <person name="Kruys A."/>
            <person name="Hutchinson M.I."/>
            <person name="Powell A.J."/>
            <person name="Barry K."/>
            <person name="Miller A.N."/>
            <person name="Grigoriev I.V."/>
            <person name="Debuchy R."/>
            <person name="Gladieux P."/>
            <person name="Thoren M.H."/>
            <person name="Johannesson H."/>
        </authorList>
    </citation>
    <scope>NUCLEOTIDE SEQUENCE</scope>
    <source>
        <strain evidence="2">SMH2532-1</strain>
    </source>
</reference>
<gene>
    <name evidence="2" type="ORF">B0T16DRAFT_392926</name>
</gene>